<proteinExistence type="predicted"/>
<evidence type="ECO:0000313" key="2">
    <source>
        <dbReference type="Proteomes" id="UP000305095"/>
    </source>
</evidence>
<dbReference type="RefSeq" id="WP_137483172.1">
    <property type="nucleotide sequence ID" value="NZ_SZZP01000030.1"/>
</dbReference>
<dbReference type="AlphaFoldDB" id="A0A4U6RHL9"/>
<name>A0A4U6RHL9_BRAEL</name>
<gene>
    <name evidence="1" type="ORF">FDV58_35055</name>
</gene>
<comment type="caution">
    <text evidence="1">The sequence shown here is derived from an EMBL/GenBank/DDBJ whole genome shotgun (WGS) entry which is preliminary data.</text>
</comment>
<dbReference type="Proteomes" id="UP000305095">
    <property type="component" value="Unassembled WGS sequence"/>
</dbReference>
<evidence type="ECO:0000313" key="1">
    <source>
        <dbReference type="EMBL" id="TKV73877.1"/>
    </source>
</evidence>
<reference evidence="1 2" key="1">
    <citation type="submission" date="2019-05" db="EMBL/GenBank/DDBJ databases">
        <title>Draft Genome of Bradyrhizobium elkanii strain SEMIA 938, Used in Commercial Inoculants for Lupinus spp. in Brazil.</title>
        <authorList>
            <person name="Hungria M."/>
            <person name="Delamuta J.R.M."/>
            <person name="Ribeiro R.A."/>
            <person name="Nogueira M.A."/>
        </authorList>
    </citation>
    <scope>NUCLEOTIDE SEQUENCE [LARGE SCALE GENOMIC DNA]</scope>
    <source>
        <strain evidence="1 2">Semia 938</strain>
    </source>
</reference>
<accession>A0A4U6RHL9</accession>
<organism evidence="1 2">
    <name type="scientific">Bradyrhizobium elkanii</name>
    <dbReference type="NCBI Taxonomy" id="29448"/>
    <lineage>
        <taxon>Bacteria</taxon>
        <taxon>Pseudomonadati</taxon>
        <taxon>Pseudomonadota</taxon>
        <taxon>Alphaproteobacteria</taxon>
        <taxon>Hyphomicrobiales</taxon>
        <taxon>Nitrobacteraceae</taxon>
        <taxon>Bradyrhizobium</taxon>
    </lineage>
</organism>
<dbReference type="EMBL" id="SZZP01000030">
    <property type="protein sequence ID" value="TKV73877.1"/>
    <property type="molecule type" value="Genomic_DNA"/>
</dbReference>
<sequence length="65" mass="7362">MVASTRRLPVSGYVLEIDGQLKTEFATRDGAFAGAQELKKRRPMLQVRIYDARTKAREEVRLPVA</sequence>
<protein>
    <submittedName>
        <fullName evidence="1">Uncharacterized protein</fullName>
    </submittedName>
</protein>